<feature type="region of interest" description="Disordered" evidence="1">
    <location>
        <begin position="127"/>
        <end position="153"/>
    </location>
</feature>
<evidence type="ECO:0000313" key="3">
    <source>
        <dbReference type="Proteomes" id="UP000765509"/>
    </source>
</evidence>
<keyword evidence="3" id="KW-1185">Reference proteome</keyword>
<accession>A0A9Q3CES8</accession>
<dbReference type="AlphaFoldDB" id="A0A9Q3CES8"/>
<comment type="caution">
    <text evidence="2">The sequence shown here is derived from an EMBL/GenBank/DDBJ whole genome shotgun (WGS) entry which is preliminary data.</text>
</comment>
<organism evidence="2 3">
    <name type="scientific">Austropuccinia psidii MF-1</name>
    <dbReference type="NCBI Taxonomy" id="1389203"/>
    <lineage>
        <taxon>Eukaryota</taxon>
        <taxon>Fungi</taxon>
        <taxon>Dikarya</taxon>
        <taxon>Basidiomycota</taxon>
        <taxon>Pucciniomycotina</taxon>
        <taxon>Pucciniomycetes</taxon>
        <taxon>Pucciniales</taxon>
        <taxon>Sphaerophragmiaceae</taxon>
        <taxon>Austropuccinia</taxon>
    </lineage>
</organism>
<reference evidence="2" key="1">
    <citation type="submission" date="2021-03" db="EMBL/GenBank/DDBJ databases">
        <title>Draft genome sequence of rust myrtle Austropuccinia psidii MF-1, a brazilian biotype.</title>
        <authorList>
            <person name="Quecine M.C."/>
            <person name="Pachon D.M.R."/>
            <person name="Bonatelli M.L."/>
            <person name="Correr F.H."/>
            <person name="Franceschini L.M."/>
            <person name="Leite T.F."/>
            <person name="Margarido G.R.A."/>
            <person name="Almeida C.A."/>
            <person name="Ferrarezi J.A."/>
            <person name="Labate C.A."/>
        </authorList>
    </citation>
    <scope>NUCLEOTIDE SEQUENCE</scope>
    <source>
        <strain evidence="2">MF-1</strain>
    </source>
</reference>
<name>A0A9Q3CES8_9BASI</name>
<evidence type="ECO:0000256" key="1">
    <source>
        <dbReference type="SAM" id="MobiDB-lite"/>
    </source>
</evidence>
<protein>
    <submittedName>
        <fullName evidence="2">Uncharacterized protein</fullName>
    </submittedName>
</protein>
<dbReference type="Proteomes" id="UP000765509">
    <property type="component" value="Unassembled WGS sequence"/>
</dbReference>
<sequence>MNPVLTSEGDFAKAVEHKFVQSTGKGKYPKNIKLFIALKKTDIFYPVHLRALWVLRNPPEDLPGLLESIVSGTGPYGGWQNTHGNNAHTAIHLPIQQEPQTRGAEGSVSSSLSPPTPQRLVSIELESQKEVQKPGGKQSHDKGESSHYPNYRVKAEPERVYSDSSMFTRSKPTRLPRGFTPLRHQKIIDQEEPFCTILGIFKGKEQYLFQPEEDIVRPHYLEAVGLS</sequence>
<evidence type="ECO:0000313" key="2">
    <source>
        <dbReference type="EMBL" id="MBW0482508.1"/>
    </source>
</evidence>
<feature type="region of interest" description="Disordered" evidence="1">
    <location>
        <begin position="159"/>
        <end position="178"/>
    </location>
</feature>
<gene>
    <name evidence="2" type="ORF">O181_022223</name>
</gene>
<feature type="compositionally biased region" description="Basic and acidic residues" evidence="1">
    <location>
        <begin position="127"/>
        <end position="145"/>
    </location>
</feature>
<proteinExistence type="predicted"/>
<dbReference type="EMBL" id="AVOT02006815">
    <property type="protein sequence ID" value="MBW0482508.1"/>
    <property type="molecule type" value="Genomic_DNA"/>
</dbReference>